<dbReference type="InterPro" id="IPR002514">
    <property type="entry name" value="Transposase_8"/>
</dbReference>
<comment type="caution">
    <text evidence="2">The sequence shown here is derived from an EMBL/GenBank/DDBJ whole genome shotgun (WGS) entry which is preliminary data.</text>
</comment>
<organism evidence="2 3">
    <name type="scientific">Marinicella litoralis</name>
    <dbReference type="NCBI Taxonomy" id="644220"/>
    <lineage>
        <taxon>Bacteria</taxon>
        <taxon>Pseudomonadati</taxon>
        <taxon>Pseudomonadota</taxon>
        <taxon>Gammaproteobacteria</taxon>
        <taxon>Lysobacterales</taxon>
        <taxon>Marinicellaceae</taxon>
        <taxon>Marinicella</taxon>
    </lineage>
</organism>
<keyword evidence="3" id="KW-1185">Reference proteome</keyword>
<gene>
    <name evidence="2" type="ORF">C8D91_2488</name>
</gene>
<evidence type="ECO:0000313" key="2">
    <source>
        <dbReference type="EMBL" id="TDR17430.1"/>
    </source>
</evidence>
<reference evidence="2 3" key="1">
    <citation type="submission" date="2019-03" db="EMBL/GenBank/DDBJ databases">
        <title>Genomic Encyclopedia of Type Strains, Phase IV (KMG-IV): sequencing the most valuable type-strain genomes for metagenomic binning, comparative biology and taxonomic classification.</title>
        <authorList>
            <person name="Goeker M."/>
        </authorList>
    </citation>
    <scope>NUCLEOTIDE SEQUENCE [LARGE SCALE GENOMIC DNA]</scope>
    <source>
        <strain evidence="2 3">DSM 25488</strain>
    </source>
</reference>
<dbReference type="InterPro" id="IPR009057">
    <property type="entry name" value="Homeodomain-like_sf"/>
</dbReference>
<dbReference type="GO" id="GO:0003677">
    <property type="term" value="F:DNA binding"/>
    <property type="evidence" value="ECO:0007669"/>
    <property type="project" value="InterPro"/>
</dbReference>
<dbReference type="GO" id="GO:0006313">
    <property type="term" value="P:DNA transposition"/>
    <property type="evidence" value="ECO:0007669"/>
    <property type="project" value="InterPro"/>
</dbReference>
<dbReference type="SUPFAM" id="SSF46689">
    <property type="entry name" value="Homeodomain-like"/>
    <property type="match status" value="1"/>
</dbReference>
<sequence length="81" mass="9302">MLTPKDKLSESEKAEIIKYINDGKPIKKACKQLKIDEPTLQSWNIQFPKGQVSVSETIRLLELKINSLQQRITDLETSMTK</sequence>
<evidence type="ECO:0000313" key="3">
    <source>
        <dbReference type="Proteomes" id="UP000295724"/>
    </source>
</evidence>
<protein>
    <submittedName>
        <fullName evidence="2">Transposase</fullName>
    </submittedName>
</protein>
<name>A0A4R6XHT3_9GAMM</name>
<dbReference type="GO" id="GO:0004803">
    <property type="term" value="F:transposase activity"/>
    <property type="evidence" value="ECO:0007669"/>
    <property type="project" value="InterPro"/>
</dbReference>
<proteinExistence type="inferred from homology"/>
<dbReference type="RefSeq" id="WP_099018799.1">
    <property type="nucleotide sequence ID" value="NZ_NIHB01000002.1"/>
</dbReference>
<comment type="similarity">
    <text evidence="1">Belongs to the transposase 8 family.</text>
</comment>
<accession>A0A4R6XHT3</accession>
<dbReference type="EMBL" id="SNZB01000006">
    <property type="protein sequence ID" value="TDR17430.1"/>
    <property type="molecule type" value="Genomic_DNA"/>
</dbReference>
<evidence type="ECO:0000256" key="1">
    <source>
        <dbReference type="ARBA" id="ARBA00009964"/>
    </source>
</evidence>
<dbReference type="Pfam" id="PF01527">
    <property type="entry name" value="HTH_Tnp_1"/>
    <property type="match status" value="1"/>
</dbReference>
<dbReference type="Proteomes" id="UP000295724">
    <property type="component" value="Unassembled WGS sequence"/>
</dbReference>
<dbReference type="AlphaFoldDB" id="A0A4R6XHT3"/>